<protein>
    <submittedName>
        <fullName evidence="6">AraC-type DNA-binding protein</fullName>
    </submittedName>
</protein>
<dbReference type="SUPFAM" id="SSF51215">
    <property type="entry name" value="Regulatory protein AraC"/>
    <property type="match status" value="1"/>
</dbReference>
<organism evidence="6 7">
    <name type="scientific">Franzmannia pantelleriensis</name>
    <dbReference type="NCBI Taxonomy" id="48727"/>
    <lineage>
        <taxon>Bacteria</taxon>
        <taxon>Pseudomonadati</taxon>
        <taxon>Pseudomonadota</taxon>
        <taxon>Gammaproteobacteria</taxon>
        <taxon>Oceanospirillales</taxon>
        <taxon>Halomonadaceae</taxon>
        <taxon>Franzmannia</taxon>
    </lineage>
</organism>
<dbReference type="Proteomes" id="UP000199107">
    <property type="component" value="Unassembled WGS sequence"/>
</dbReference>
<keyword evidence="7" id="KW-1185">Reference proteome</keyword>
<dbReference type="InterPro" id="IPR020449">
    <property type="entry name" value="Tscrpt_reg_AraC-type_HTH"/>
</dbReference>
<dbReference type="OrthoDB" id="9803764at2"/>
<keyword evidence="2 6" id="KW-0238">DNA-binding</keyword>
<dbReference type="PANTHER" id="PTHR46796:SF7">
    <property type="entry name" value="ARAC FAMILY TRANSCRIPTIONAL REGULATOR"/>
    <property type="match status" value="1"/>
</dbReference>
<evidence type="ECO:0000259" key="5">
    <source>
        <dbReference type="PROSITE" id="PS01124"/>
    </source>
</evidence>
<dbReference type="PROSITE" id="PS00041">
    <property type="entry name" value="HTH_ARAC_FAMILY_1"/>
    <property type="match status" value="1"/>
</dbReference>
<evidence type="ECO:0000313" key="6">
    <source>
        <dbReference type="EMBL" id="SDL52223.1"/>
    </source>
</evidence>
<dbReference type="SMART" id="SM00342">
    <property type="entry name" value="HTH_ARAC"/>
    <property type="match status" value="1"/>
</dbReference>
<dbReference type="Gene3D" id="1.10.10.60">
    <property type="entry name" value="Homeodomain-like"/>
    <property type="match status" value="2"/>
</dbReference>
<dbReference type="EMBL" id="FNGH01000005">
    <property type="protein sequence ID" value="SDL52223.1"/>
    <property type="molecule type" value="Genomic_DNA"/>
</dbReference>
<feature type="domain" description="HTH araC/xylS-type" evidence="5">
    <location>
        <begin position="185"/>
        <end position="283"/>
    </location>
</feature>
<dbReference type="InterPro" id="IPR009057">
    <property type="entry name" value="Homeodomain-like_sf"/>
</dbReference>
<accession>A0A1G9KRT7</accession>
<keyword evidence="1" id="KW-0805">Transcription regulation</keyword>
<dbReference type="PANTHER" id="PTHR46796">
    <property type="entry name" value="HTH-TYPE TRANSCRIPTIONAL ACTIVATOR RHAS-RELATED"/>
    <property type="match status" value="1"/>
</dbReference>
<dbReference type="InterPro" id="IPR018062">
    <property type="entry name" value="HTH_AraC-typ_CS"/>
</dbReference>
<evidence type="ECO:0000313" key="7">
    <source>
        <dbReference type="Proteomes" id="UP000199107"/>
    </source>
</evidence>
<dbReference type="PRINTS" id="PR00032">
    <property type="entry name" value="HTHARAC"/>
</dbReference>
<sequence length="286" mass="32422">MSDPAMASEHDYLSETHIVGGDTRQWIVRVDDCQALRDRHISHVGVGDAAVPYRIVRTRLSGAYIHGSLGGEGRMLLDGGWCTMRRNMMSFAPAHGLHAFHAVPGSRWQYCWVRYLPSAPRSVVGTIAPIMQHFDPEPMKHAILGLYSEVFHGQGDAASCEMWGDTIERYISRFADPWRRDTRIVAVFDAVIPTLEKHWTIEEMAEIAHVSSEHLRRISRKVFGRSPMQQLTQLRMQHAAHLLATSSLPVEEIAVRVGYQSPFAFSKTFKRMKGVSPSHFRHHSQE</sequence>
<dbReference type="Pfam" id="PF12833">
    <property type="entry name" value="HTH_18"/>
    <property type="match status" value="1"/>
</dbReference>
<name>A0A1G9KRT7_9GAMM</name>
<dbReference type="SUPFAM" id="SSF46689">
    <property type="entry name" value="Homeodomain-like"/>
    <property type="match status" value="1"/>
</dbReference>
<evidence type="ECO:0000256" key="1">
    <source>
        <dbReference type="ARBA" id="ARBA00023015"/>
    </source>
</evidence>
<dbReference type="GO" id="GO:0043565">
    <property type="term" value="F:sequence-specific DNA binding"/>
    <property type="evidence" value="ECO:0007669"/>
    <property type="project" value="InterPro"/>
</dbReference>
<dbReference type="GO" id="GO:0003700">
    <property type="term" value="F:DNA-binding transcription factor activity"/>
    <property type="evidence" value="ECO:0007669"/>
    <property type="project" value="InterPro"/>
</dbReference>
<dbReference type="InterPro" id="IPR018060">
    <property type="entry name" value="HTH_AraC"/>
</dbReference>
<keyword evidence="3" id="KW-0010">Activator</keyword>
<dbReference type="InterPro" id="IPR037923">
    <property type="entry name" value="HTH-like"/>
</dbReference>
<keyword evidence="4" id="KW-0804">Transcription</keyword>
<evidence type="ECO:0000256" key="3">
    <source>
        <dbReference type="ARBA" id="ARBA00023159"/>
    </source>
</evidence>
<reference evidence="7" key="1">
    <citation type="submission" date="2016-10" db="EMBL/GenBank/DDBJ databases">
        <authorList>
            <person name="Varghese N."/>
            <person name="Submissions S."/>
        </authorList>
    </citation>
    <scope>NUCLEOTIDE SEQUENCE [LARGE SCALE GENOMIC DNA]</scope>
    <source>
        <strain evidence="7">AAP</strain>
    </source>
</reference>
<dbReference type="STRING" id="48727.SAMN05192555_10540"/>
<evidence type="ECO:0000256" key="4">
    <source>
        <dbReference type="ARBA" id="ARBA00023163"/>
    </source>
</evidence>
<dbReference type="InterPro" id="IPR003313">
    <property type="entry name" value="AraC-bd"/>
</dbReference>
<gene>
    <name evidence="6" type="ORF">SAMN05192555_10540</name>
</gene>
<evidence type="ECO:0000256" key="2">
    <source>
        <dbReference type="ARBA" id="ARBA00023125"/>
    </source>
</evidence>
<dbReference type="Pfam" id="PF02311">
    <property type="entry name" value="AraC_binding"/>
    <property type="match status" value="1"/>
</dbReference>
<dbReference type="AlphaFoldDB" id="A0A1G9KRT7"/>
<proteinExistence type="predicted"/>
<dbReference type="InterPro" id="IPR050204">
    <property type="entry name" value="AraC_XylS_family_regulators"/>
</dbReference>
<dbReference type="PROSITE" id="PS01124">
    <property type="entry name" value="HTH_ARAC_FAMILY_2"/>
    <property type="match status" value="1"/>
</dbReference>